<comment type="caution">
    <text evidence="3">The sequence shown here is derived from an EMBL/GenBank/DDBJ whole genome shotgun (WGS) entry which is preliminary data.</text>
</comment>
<sequence>MLLLHVILLLLFYSIWDVDCQENLSDSIATFNSETKNWNGALTKFGNQLDGIIKNMNEQPASANDLAFSNEMKQDYDENLELKIATTHSISLLRYSLVASKMVDGILNKIRTLDMLLSLIGSNLDQIATKWFQKQRYLPTNENEDVYFLLNGRVLRIKYSTEKQWKFFLSMKRAKKRTTDLQEYLNQLQRLILLRDDLKLHGVGHLQN</sequence>
<dbReference type="EMBL" id="CANUEZ050000192">
    <property type="protein sequence ID" value="CAM0512046.1"/>
    <property type="molecule type" value="Genomic_DNA"/>
</dbReference>
<evidence type="ECO:0000256" key="1">
    <source>
        <dbReference type="SAM" id="Coils"/>
    </source>
</evidence>
<reference evidence="3 4" key="1">
    <citation type="submission" date="2024-08" db="EMBL/GenBank/DDBJ databases">
        <authorList>
            <person name="Paterson S."/>
        </authorList>
    </citation>
    <scope>NUCLEOTIDE SEQUENCE [LARGE SCALE GENOMIC DNA]</scope>
</reference>
<name>A0ABC9HEZ3_FASHE</name>
<keyword evidence="2" id="KW-0732">Signal</keyword>
<evidence type="ECO:0000313" key="4">
    <source>
        <dbReference type="Proteomes" id="UP001189180"/>
    </source>
</evidence>
<protein>
    <submittedName>
        <fullName evidence="3">Uncharacterized protein</fullName>
    </submittedName>
</protein>
<gene>
    <name evidence="3" type="ORF">FHB240107_LOCUS4459</name>
</gene>
<dbReference type="Proteomes" id="UP001189180">
    <property type="component" value="Unassembled WGS sequence"/>
</dbReference>
<keyword evidence="1" id="KW-0175">Coiled coil</keyword>
<evidence type="ECO:0000313" key="3">
    <source>
        <dbReference type="EMBL" id="CAM0512046.1"/>
    </source>
</evidence>
<accession>A0ABC9HEZ3</accession>
<dbReference type="AlphaFoldDB" id="A0ABC9HEZ3"/>
<organism evidence="3 4">
    <name type="scientific">Fasciola hepatica</name>
    <name type="common">Liver fluke</name>
    <dbReference type="NCBI Taxonomy" id="6192"/>
    <lineage>
        <taxon>Eukaryota</taxon>
        <taxon>Metazoa</taxon>
        <taxon>Spiralia</taxon>
        <taxon>Lophotrochozoa</taxon>
        <taxon>Platyhelminthes</taxon>
        <taxon>Trematoda</taxon>
        <taxon>Digenea</taxon>
        <taxon>Plagiorchiida</taxon>
        <taxon>Echinostomata</taxon>
        <taxon>Echinostomatoidea</taxon>
        <taxon>Fasciolidae</taxon>
        <taxon>Fasciola</taxon>
    </lineage>
</organism>
<feature type="chain" id="PRO_5044757359" evidence="2">
    <location>
        <begin position="21"/>
        <end position="208"/>
    </location>
</feature>
<evidence type="ECO:0000256" key="2">
    <source>
        <dbReference type="SAM" id="SignalP"/>
    </source>
</evidence>
<feature type="signal peptide" evidence="2">
    <location>
        <begin position="1"/>
        <end position="20"/>
    </location>
</feature>
<feature type="coiled-coil region" evidence="1">
    <location>
        <begin position="171"/>
        <end position="201"/>
    </location>
</feature>
<proteinExistence type="predicted"/>
<keyword evidence="4" id="KW-1185">Reference proteome</keyword>